<protein>
    <submittedName>
        <fullName evidence="5">XRE family transcriptional regulator</fullName>
    </submittedName>
</protein>
<dbReference type="RefSeq" id="WP_140668771.1">
    <property type="nucleotide sequence ID" value="NZ_RCZE01000008.1"/>
</dbReference>
<dbReference type="EMBL" id="RCZE01000008">
    <property type="protein sequence ID" value="TPG76332.1"/>
    <property type="molecule type" value="Genomic_DNA"/>
</dbReference>
<sequence length="212" mass="22835">MNLAQRLKKARKHAHLSQTALAAAADVKQSMISQLETGASLASANIVRIAFACGVNPMWLAEGAGEMLPSSDEASSVSASDGNWPMFSWEMIGSIKDISELKLLKATEMVLGPERAVDGFALKVKTPAMTSPYPGEKSYPVGCTIFVNPHRAPSEGSRVVVSLPEPSAYDFKTYSSDGNRRLLIPINPQYKVHEITPDTVILGVVMGTYIPE</sequence>
<evidence type="ECO:0000256" key="2">
    <source>
        <dbReference type="ARBA" id="ARBA00023125"/>
    </source>
</evidence>
<feature type="domain" description="HTH cro/C1-type" evidence="4">
    <location>
        <begin position="7"/>
        <end position="60"/>
    </location>
</feature>
<dbReference type="InterPro" id="IPR001387">
    <property type="entry name" value="Cro/C1-type_HTH"/>
</dbReference>
<keyword evidence="3" id="KW-0804">Transcription</keyword>
<comment type="caution">
    <text evidence="5">The sequence shown here is derived from an EMBL/GenBank/DDBJ whole genome shotgun (WGS) entry which is preliminary data.</text>
</comment>
<dbReference type="AlphaFoldDB" id="A0A502HSL3"/>
<dbReference type="Pfam" id="PF00717">
    <property type="entry name" value="Peptidase_S24"/>
    <property type="match status" value="1"/>
</dbReference>
<accession>A0A502HSL3</accession>
<dbReference type="InterPro" id="IPR015927">
    <property type="entry name" value="Peptidase_S24_S26A/B/C"/>
</dbReference>
<evidence type="ECO:0000256" key="1">
    <source>
        <dbReference type="ARBA" id="ARBA00023015"/>
    </source>
</evidence>
<dbReference type="SUPFAM" id="SSF47413">
    <property type="entry name" value="lambda repressor-like DNA-binding domains"/>
    <property type="match status" value="1"/>
</dbReference>
<dbReference type="Pfam" id="PF01381">
    <property type="entry name" value="HTH_3"/>
    <property type="match status" value="1"/>
</dbReference>
<keyword evidence="1" id="KW-0805">Transcription regulation</keyword>
<name>A0A502HSL3_9PSED</name>
<dbReference type="SUPFAM" id="SSF51306">
    <property type="entry name" value="LexA/Signal peptidase"/>
    <property type="match status" value="1"/>
</dbReference>
<organism evidence="5 6">
    <name type="scientific">Pseudomonas arsenicoxydans</name>
    <dbReference type="NCBI Taxonomy" id="702115"/>
    <lineage>
        <taxon>Bacteria</taxon>
        <taxon>Pseudomonadati</taxon>
        <taxon>Pseudomonadota</taxon>
        <taxon>Gammaproteobacteria</taxon>
        <taxon>Pseudomonadales</taxon>
        <taxon>Pseudomonadaceae</taxon>
        <taxon>Pseudomonas</taxon>
    </lineage>
</organism>
<evidence type="ECO:0000256" key="3">
    <source>
        <dbReference type="ARBA" id="ARBA00023163"/>
    </source>
</evidence>
<dbReference type="SMART" id="SM00530">
    <property type="entry name" value="HTH_XRE"/>
    <property type="match status" value="1"/>
</dbReference>
<dbReference type="PANTHER" id="PTHR40661:SF2">
    <property type="entry name" value="HTH-TYPE TRANSCRIPTIONAL REGULATOR PRTR"/>
    <property type="match status" value="1"/>
</dbReference>
<dbReference type="Proteomes" id="UP000317933">
    <property type="component" value="Unassembled WGS sequence"/>
</dbReference>
<dbReference type="InterPro" id="IPR039418">
    <property type="entry name" value="LexA-like"/>
</dbReference>
<evidence type="ECO:0000313" key="6">
    <source>
        <dbReference type="Proteomes" id="UP000317933"/>
    </source>
</evidence>
<dbReference type="GO" id="GO:0003677">
    <property type="term" value="F:DNA binding"/>
    <property type="evidence" value="ECO:0007669"/>
    <property type="project" value="UniProtKB-KW"/>
</dbReference>
<reference evidence="5 6" key="1">
    <citation type="journal article" date="2019" name="Environ. Microbiol.">
        <title>Species interactions and distinct microbial communities in high Arctic permafrost affected cryosols are associated with the CH4 and CO2 gas fluxes.</title>
        <authorList>
            <person name="Altshuler I."/>
            <person name="Hamel J."/>
            <person name="Turney S."/>
            <person name="Magnuson E."/>
            <person name="Levesque R."/>
            <person name="Greer C."/>
            <person name="Whyte L.G."/>
        </authorList>
    </citation>
    <scope>NUCLEOTIDE SEQUENCE [LARGE SCALE GENOMIC DNA]</scope>
    <source>
        <strain evidence="5 6">E3</strain>
    </source>
</reference>
<dbReference type="Gene3D" id="1.10.260.40">
    <property type="entry name" value="lambda repressor-like DNA-binding domains"/>
    <property type="match status" value="1"/>
</dbReference>
<proteinExistence type="predicted"/>
<dbReference type="InterPro" id="IPR036286">
    <property type="entry name" value="LexA/Signal_pep-like_sf"/>
</dbReference>
<dbReference type="PROSITE" id="PS50943">
    <property type="entry name" value="HTH_CROC1"/>
    <property type="match status" value="1"/>
</dbReference>
<evidence type="ECO:0000313" key="5">
    <source>
        <dbReference type="EMBL" id="TPG76332.1"/>
    </source>
</evidence>
<dbReference type="CDD" id="cd00093">
    <property type="entry name" value="HTH_XRE"/>
    <property type="match status" value="1"/>
</dbReference>
<gene>
    <name evidence="5" type="ORF">EAH78_18390</name>
</gene>
<dbReference type="Gene3D" id="2.10.109.10">
    <property type="entry name" value="Umud Fragment, subunit A"/>
    <property type="match status" value="1"/>
</dbReference>
<dbReference type="InterPro" id="IPR010982">
    <property type="entry name" value="Lambda_DNA-bd_dom_sf"/>
</dbReference>
<evidence type="ECO:0000259" key="4">
    <source>
        <dbReference type="PROSITE" id="PS50943"/>
    </source>
</evidence>
<dbReference type="PANTHER" id="PTHR40661">
    <property type="match status" value="1"/>
</dbReference>
<dbReference type="CDD" id="cd06529">
    <property type="entry name" value="S24_LexA-like"/>
    <property type="match status" value="1"/>
</dbReference>
<keyword evidence="2" id="KW-0238">DNA-binding</keyword>